<evidence type="ECO:0000313" key="2">
    <source>
        <dbReference type="EMBL" id="SHG73171.1"/>
    </source>
</evidence>
<dbReference type="STRING" id="634436.SAMN05216361_2926"/>
<dbReference type="InterPro" id="IPR035242">
    <property type="entry name" value="DUF5329"/>
</dbReference>
<name>A0A1M5M7C1_9ALTE</name>
<dbReference type="AlphaFoldDB" id="A0A1M5M7C1"/>
<protein>
    <submittedName>
        <fullName evidence="2">Uncharacterized protein</fullName>
    </submittedName>
</protein>
<organism evidence="2 3">
    <name type="scientific">Marisediminitalea aggregata</name>
    <dbReference type="NCBI Taxonomy" id="634436"/>
    <lineage>
        <taxon>Bacteria</taxon>
        <taxon>Pseudomonadati</taxon>
        <taxon>Pseudomonadota</taxon>
        <taxon>Gammaproteobacteria</taxon>
        <taxon>Alteromonadales</taxon>
        <taxon>Alteromonadaceae</taxon>
        <taxon>Marisediminitalea</taxon>
    </lineage>
</organism>
<feature type="chain" id="PRO_5012816019" evidence="1">
    <location>
        <begin position="18"/>
        <end position="113"/>
    </location>
</feature>
<reference evidence="3" key="1">
    <citation type="submission" date="2016-11" db="EMBL/GenBank/DDBJ databases">
        <authorList>
            <person name="Varghese N."/>
            <person name="Submissions S."/>
        </authorList>
    </citation>
    <scope>NUCLEOTIDE SEQUENCE [LARGE SCALE GENOMIC DNA]</scope>
    <source>
        <strain evidence="3">CGMCC 1.8995</strain>
    </source>
</reference>
<dbReference type="RefSeq" id="WP_073323690.1">
    <property type="nucleotide sequence ID" value="NZ_FQWD01000004.1"/>
</dbReference>
<evidence type="ECO:0000313" key="3">
    <source>
        <dbReference type="Proteomes" id="UP000184520"/>
    </source>
</evidence>
<dbReference type="Proteomes" id="UP000184520">
    <property type="component" value="Unassembled WGS sequence"/>
</dbReference>
<evidence type="ECO:0000256" key="1">
    <source>
        <dbReference type="SAM" id="SignalP"/>
    </source>
</evidence>
<dbReference type="EMBL" id="FQWD01000004">
    <property type="protein sequence ID" value="SHG73171.1"/>
    <property type="molecule type" value="Genomic_DNA"/>
</dbReference>
<gene>
    <name evidence="2" type="ORF">SAMN05216361_2926</name>
</gene>
<dbReference type="OrthoDB" id="344871at2"/>
<accession>A0A1M5M7C1</accession>
<dbReference type="Pfam" id="PF17263">
    <property type="entry name" value="DUF5329"/>
    <property type="match status" value="1"/>
</dbReference>
<feature type="signal peptide" evidence="1">
    <location>
        <begin position="1"/>
        <end position="17"/>
    </location>
</feature>
<keyword evidence="1" id="KW-0732">Signal</keyword>
<keyword evidence="3" id="KW-1185">Reference proteome</keyword>
<sequence length="113" mass="12947">MKWMLLLTALASLNASADSFKEISHLLNFVKSTDCSYERNGKRHTGAEALGHIKKKYDYFSDDIETAEDFIQYAATKSKMSGKYYLVHCPSQPTVKSQDWLLVELKRYRSSAK</sequence>
<proteinExistence type="predicted"/>